<dbReference type="InterPro" id="IPR001036">
    <property type="entry name" value="Acrflvin-R"/>
</dbReference>
<dbReference type="Gene3D" id="3.30.70.1320">
    <property type="entry name" value="Multidrug efflux transporter AcrB pore domain like"/>
    <property type="match status" value="1"/>
</dbReference>
<dbReference type="SUPFAM" id="SSF82693">
    <property type="entry name" value="Multidrug efflux transporter AcrB pore domain, PN1, PN2, PC1 and PC2 subdomains"/>
    <property type="match status" value="3"/>
</dbReference>
<keyword evidence="1" id="KW-0812">Transmembrane</keyword>
<feature type="transmembrane region" description="Helical" evidence="1">
    <location>
        <begin position="454"/>
        <end position="479"/>
    </location>
</feature>
<dbReference type="PRINTS" id="PR00702">
    <property type="entry name" value="ACRIFLAVINRP"/>
</dbReference>
<gene>
    <name evidence="2" type="ORF">HLUCCX14_00445</name>
</gene>
<comment type="caution">
    <text evidence="2">The sequence shown here is derived from an EMBL/GenBank/DDBJ whole genome shotgun (WGS) entry which is preliminary data.</text>
</comment>
<dbReference type="InterPro" id="IPR027463">
    <property type="entry name" value="AcrB_DN_DC_subdom"/>
</dbReference>
<accession>A0A0N8KLC7</accession>
<dbReference type="Proteomes" id="UP000050416">
    <property type="component" value="Unassembled WGS sequence"/>
</dbReference>
<feature type="transmembrane region" description="Helical" evidence="1">
    <location>
        <begin position="568"/>
        <end position="590"/>
    </location>
</feature>
<dbReference type="GO" id="GO:0042910">
    <property type="term" value="F:xenobiotic transmembrane transporter activity"/>
    <property type="evidence" value="ECO:0007669"/>
    <property type="project" value="TreeGrafter"/>
</dbReference>
<feature type="transmembrane region" description="Helical" evidence="1">
    <location>
        <begin position="976"/>
        <end position="1000"/>
    </location>
</feature>
<feature type="transmembrane region" description="Helical" evidence="1">
    <location>
        <begin position="387"/>
        <end position="408"/>
    </location>
</feature>
<evidence type="ECO:0000313" key="2">
    <source>
        <dbReference type="EMBL" id="KPQ30570.1"/>
    </source>
</evidence>
<evidence type="ECO:0000313" key="3">
    <source>
        <dbReference type="Proteomes" id="UP000050416"/>
    </source>
</evidence>
<keyword evidence="1" id="KW-0472">Membrane</keyword>
<organism evidence="2 3">
    <name type="scientific">Marinobacter excellens HL-55</name>
    <dbReference type="NCBI Taxonomy" id="1305731"/>
    <lineage>
        <taxon>Bacteria</taxon>
        <taxon>Pseudomonadati</taxon>
        <taxon>Pseudomonadota</taxon>
        <taxon>Gammaproteobacteria</taxon>
        <taxon>Pseudomonadales</taxon>
        <taxon>Marinobacteraceae</taxon>
        <taxon>Marinobacter</taxon>
    </lineage>
</organism>
<dbReference type="EMBL" id="LJZQ01000001">
    <property type="protein sequence ID" value="KPQ30570.1"/>
    <property type="molecule type" value="Genomic_DNA"/>
</dbReference>
<name>A0A0N8KLC7_9GAMM</name>
<dbReference type="Gene3D" id="3.30.70.1440">
    <property type="entry name" value="Multidrug efflux transporter AcrB pore domain"/>
    <property type="match status" value="1"/>
</dbReference>
<feature type="transmembrane region" description="Helical" evidence="1">
    <location>
        <begin position="362"/>
        <end position="380"/>
    </location>
</feature>
<feature type="transmembrane region" description="Helical" evidence="1">
    <location>
        <begin position="491"/>
        <end position="515"/>
    </location>
</feature>
<keyword evidence="1" id="KW-1133">Transmembrane helix</keyword>
<dbReference type="Gene3D" id="1.20.1640.10">
    <property type="entry name" value="Multidrug efflux transporter AcrB transmembrane domain"/>
    <property type="match status" value="2"/>
</dbReference>
<dbReference type="GO" id="GO:0005886">
    <property type="term" value="C:plasma membrane"/>
    <property type="evidence" value="ECO:0007669"/>
    <property type="project" value="TreeGrafter"/>
</dbReference>
<sequence>MTDPLPPVGASGAIARVFQNNHLTPLLAILAILLGILSVVVTPKEEEPQIDVTMADIMVAFPGASAREVESAIATPAEQVMSEISGVEHVYSVSRQGQAVITVQFEVGIARQEALVRLYNQVYSNQDWLPQNLGASQPVVKPRGIDDVPVMTLTLYDPTGSHTGEELTRLAHMLEVALKRVPGTRDIYTVGGVPDRVEIVFDPALLAGFRLTTADIESALQSANTSSQEARVTRDNLSIPVQAGTLLQSLEDVKRLVVGVHQGAAVYLEDVAEVRRGGTVPDQSVLAGFGPAHGEDRPGKAGDVYPAVTLAIAKKPGENAIDITTAIEQRLEQLRNRALPADVEVLVTRDYGVTASEKAQKLISDLVSATLAVMLLVLAFMGWRQALIVGISVFITLLLTLVFSWAWGFTLNRVSLFALIFSIGILVDDGIVITENINRRIQNSRRAIKDIIPVAVDEVGTPTIMASLTIMAALLPMAFVTGLMGPYMSPIPINASAGMVVSQVVAFVVAPWLAFRLLKRKKGEALENGGETDGEGGSSADGVSPLALKIFSGVLGPFLGDHAWRRRFLALAVVGLTLAAASLPVFQAVILKMLPFDNKSELQIVLDMPERTPMEQTQRVLTEMGHYLENVDEVDNWQAYAGTASPINFNGLVRQYYLRSDPYQGDIQVNLASADQRSRPSHNIAQAMRGPLTEIAERHDAKVKMVEVPPGPPVMSPVVAEVYAADAFRRAELANLIASEMSGIQGLVDIDTTLEAPTRQWQVVVDRVRAARLGVSQAQVVATLQTALGGVNVSYLHDEQAKYPVPIRVILSEGDKAQPSALLSIKVRSRSGQMVPLASVAEVQEADWMGAIYHKNLLPVTYVTADMAGEIDSPLYGMFRMVSLLNQREDAPEQYFIQQPPLPEKGTLKWDGEWQITYETFRDMGAAYSVGVFMIFVLLVAQFRSYVLPLVIMAPIPLTLIGILPGHALLGKEFTATSMIGMIALAGIIVRNSILLVVFIKQLLDEGMALEKAVVLAGAVRIKPIALTAVSAVVGAYFILSDPIFNGLAISLIFGLAMSTLFTVIMVPLLYYSLARCKWV</sequence>
<dbReference type="SUPFAM" id="SSF82866">
    <property type="entry name" value="Multidrug efflux transporter AcrB transmembrane domain"/>
    <property type="match status" value="2"/>
</dbReference>
<dbReference type="STRING" id="1305731.GCA_000934705_02783"/>
<reference evidence="2 3" key="1">
    <citation type="submission" date="2015-09" db="EMBL/GenBank/DDBJ databases">
        <title>Identification and resolution of microdiversity through metagenomic sequencing of parallel consortia.</title>
        <authorList>
            <person name="Nelson W.C."/>
            <person name="Romine M.F."/>
            <person name="Lindemann S.R."/>
        </authorList>
    </citation>
    <scope>NUCLEOTIDE SEQUENCE [LARGE SCALE GENOMIC DNA]</scope>
    <source>
        <strain evidence="2">HL-55</strain>
    </source>
</reference>
<dbReference type="Gene3D" id="3.30.2090.10">
    <property type="entry name" value="Multidrug efflux transporter AcrB TolC docking domain, DN and DC subdomains"/>
    <property type="match status" value="2"/>
</dbReference>
<feature type="transmembrane region" description="Helical" evidence="1">
    <location>
        <begin position="950"/>
        <end position="970"/>
    </location>
</feature>
<dbReference type="PANTHER" id="PTHR32063:SF16">
    <property type="entry name" value="CATION EFFLUX SYSTEM (ACRB_ACRD_ACRF FAMILY)"/>
    <property type="match status" value="1"/>
</dbReference>
<dbReference type="PANTHER" id="PTHR32063">
    <property type="match status" value="1"/>
</dbReference>
<feature type="transmembrane region" description="Helical" evidence="1">
    <location>
        <begin position="414"/>
        <end position="433"/>
    </location>
</feature>
<dbReference type="Pfam" id="PF00873">
    <property type="entry name" value="ACR_tran"/>
    <property type="match status" value="1"/>
</dbReference>
<dbReference type="Gene3D" id="3.30.70.1430">
    <property type="entry name" value="Multidrug efflux transporter AcrB pore domain"/>
    <property type="match status" value="2"/>
</dbReference>
<proteinExistence type="predicted"/>
<dbReference type="SUPFAM" id="SSF82714">
    <property type="entry name" value="Multidrug efflux transporter AcrB TolC docking domain, DN and DC subdomains"/>
    <property type="match status" value="2"/>
</dbReference>
<evidence type="ECO:0000256" key="1">
    <source>
        <dbReference type="SAM" id="Phobius"/>
    </source>
</evidence>
<dbReference type="AlphaFoldDB" id="A0A0N8KLC7"/>
<dbReference type="PATRIC" id="fig|1305731.5.peg.1462"/>
<feature type="transmembrane region" description="Helical" evidence="1">
    <location>
        <begin position="1020"/>
        <end position="1040"/>
    </location>
</feature>
<protein>
    <submittedName>
        <fullName evidence="2">Cation/multidrug efflux pump</fullName>
    </submittedName>
</protein>
<feature type="transmembrane region" description="Helical" evidence="1">
    <location>
        <begin position="1052"/>
        <end position="1074"/>
    </location>
</feature>
<feature type="transmembrane region" description="Helical" evidence="1">
    <location>
        <begin position="925"/>
        <end position="943"/>
    </location>
</feature>
<dbReference type="OrthoDB" id="9758297at2"/>